<evidence type="ECO:0000313" key="7">
    <source>
        <dbReference type="EMBL" id="SDD26490.1"/>
    </source>
</evidence>
<dbReference type="InterPro" id="IPR017871">
    <property type="entry name" value="ABC_transporter-like_CS"/>
</dbReference>
<dbReference type="InterPro" id="IPR052156">
    <property type="entry name" value="BCAA_Transport_ATP-bd_LivF"/>
</dbReference>
<feature type="domain" description="ABC transporter" evidence="6">
    <location>
        <begin position="2"/>
        <end position="231"/>
    </location>
</feature>
<evidence type="ECO:0000256" key="5">
    <source>
        <dbReference type="ARBA" id="ARBA00022970"/>
    </source>
</evidence>
<dbReference type="GO" id="GO:0016887">
    <property type="term" value="F:ATP hydrolysis activity"/>
    <property type="evidence" value="ECO:0007669"/>
    <property type="project" value="InterPro"/>
</dbReference>
<keyword evidence="4 7" id="KW-0067">ATP-binding</keyword>
<dbReference type="CDD" id="cd03224">
    <property type="entry name" value="ABC_TM1139_LivF_branched"/>
    <property type="match status" value="1"/>
</dbReference>
<keyword evidence="2" id="KW-0813">Transport</keyword>
<dbReference type="InterPro" id="IPR027417">
    <property type="entry name" value="P-loop_NTPase"/>
</dbReference>
<sequence length="231" mass="24153">MLELSNLCVRYGHIRALEGVSLTLKAGEALAVAGMNGAGKSSLVRAICGLVPVREGQVRLDGQAITGRPLHRLEGVALVPEGRVLAPSLSVSETLWLGAGRVSARTLAARRDGVLARFPELAGRLTQRAGTLSGGEATMLALARGLMAAPRILILDEPSLGLSPAATARVFDTLAELRQDGIGVLIVEQNLHLALGFADRFLLLQHGRPVGEGSTAEADRSAGLEELLLGH</sequence>
<organism evidence="7 8">
    <name type="scientific">Ruegeria marina</name>
    <dbReference type="NCBI Taxonomy" id="639004"/>
    <lineage>
        <taxon>Bacteria</taxon>
        <taxon>Pseudomonadati</taxon>
        <taxon>Pseudomonadota</taxon>
        <taxon>Alphaproteobacteria</taxon>
        <taxon>Rhodobacterales</taxon>
        <taxon>Roseobacteraceae</taxon>
        <taxon>Ruegeria</taxon>
    </lineage>
</organism>
<protein>
    <submittedName>
        <fullName evidence="7">Branched-chain amino acid transport system ATP-binding protein</fullName>
    </submittedName>
</protein>
<keyword evidence="8" id="KW-1185">Reference proteome</keyword>
<dbReference type="EMBL" id="FMZV01000006">
    <property type="protein sequence ID" value="SDD26490.1"/>
    <property type="molecule type" value="Genomic_DNA"/>
</dbReference>
<dbReference type="RefSeq" id="WP_093030736.1">
    <property type="nucleotide sequence ID" value="NZ_FMZV01000006.1"/>
</dbReference>
<dbReference type="OrthoDB" id="7843400at2"/>
<evidence type="ECO:0000256" key="3">
    <source>
        <dbReference type="ARBA" id="ARBA00022741"/>
    </source>
</evidence>
<keyword evidence="5" id="KW-0029">Amino-acid transport</keyword>
<keyword evidence="3" id="KW-0547">Nucleotide-binding</keyword>
<name>A0A1G6TBN7_9RHOB</name>
<dbReference type="AlphaFoldDB" id="A0A1G6TBN7"/>
<accession>A0A1G6TBN7</accession>
<comment type="similarity">
    <text evidence="1">Belongs to the ABC transporter superfamily.</text>
</comment>
<reference evidence="8" key="1">
    <citation type="submission" date="2016-10" db="EMBL/GenBank/DDBJ databases">
        <authorList>
            <person name="Varghese N."/>
            <person name="Submissions S."/>
        </authorList>
    </citation>
    <scope>NUCLEOTIDE SEQUENCE [LARGE SCALE GENOMIC DNA]</scope>
    <source>
        <strain evidence="8">CGMCC 1.9108</strain>
    </source>
</reference>
<evidence type="ECO:0000313" key="8">
    <source>
        <dbReference type="Proteomes" id="UP000199628"/>
    </source>
</evidence>
<dbReference type="PANTHER" id="PTHR43820">
    <property type="entry name" value="HIGH-AFFINITY BRANCHED-CHAIN AMINO ACID TRANSPORT ATP-BINDING PROTEIN LIVF"/>
    <property type="match status" value="1"/>
</dbReference>
<evidence type="ECO:0000256" key="1">
    <source>
        <dbReference type="ARBA" id="ARBA00005417"/>
    </source>
</evidence>
<evidence type="ECO:0000259" key="6">
    <source>
        <dbReference type="PROSITE" id="PS50893"/>
    </source>
</evidence>
<dbReference type="Gene3D" id="3.40.50.300">
    <property type="entry name" value="P-loop containing nucleotide triphosphate hydrolases"/>
    <property type="match status" value="1"/>
</dbReference>
<dbReference type="GO" id="GO:0015807">
    <property type="term" value="P:L-amino acid transport"/>
    <property type="evidence" value="ECO:0007669"/>
    <property type="project" value="TreeGrafter"/>
</dbReference>
<dbReference type="InterPro" id="IPR003439">
    <property type="entry name" value="ABC_transporter-like_ATP-bd"/>
</dbReference>
<evidence type="ECO:0000256" key="4">
    <source>
        <dbReference type="ARBA" id="ARBA00022840"/>
    </source>
</evidence>
<dbReference type="PROSITE" id="PS50893">
    <property type="entry name" value="ABC_TRANSPORTER_2"/>
    <property type="match status" value="1"/>
</dbReference>
<dbReference type="PROSITE" id="PS00211">
    <property type="entry name" value="ABC_TRANSPORTER_1"/>
    <property type="match status" value="1"/>
</dbReference>
<dbReference type="Proteomes" id="UP000199628">
    <property type="component" value="Unassembled WGS sequence"/>
</dbReference>
<evidence type="ECO:0000256" key="2">
    <source>
        <dbReference type="ARBA" id="ARBA00022448"/>
    </source>
</evidence>
<gene>
    <name evidence="7" type="ORF">SAMN04488239_10658</name>
</gene>
<dbReference type="SUPFAM" id="SSF52540">
    <property type="entry name" value="P-loop containing nucleoside triphosphate hydrolases"/>
    <property type="match status" value="1"/>
</dbReference>
<dbReference type="PANTHER" id="PTHR43820:SF4">
    <property type="entry name" value="HIGH-AFFINITY BRANCHED-CHAIN AMINO ACID TRANSPORT ATP-BINDING PROTEIN LIVF"/>
    <property type="match status" value="1"/>
</dbReference>
<dbReference type="GO" id="GO:0015658">
    <property type="term" value="F:branched-chain amino acid transmembrane transporter activity"/>
    <property type="evidence" value="ECO:0007669"/>
    <property type="project" value="TreeGrafter"/>
</dbReference>
<dbReference type="STRING" id="639004.SAMN04488239_10658"/>
<dbReference type="GO" id="GO:0005524">
    <property type="term" value="F:ATP binding"/>
    <property type="evidence" value="ECO:0007669"/>
    <property type="project" value="UniProtKB-KW"/>
</dbReference>
<dbReference type="Pfam" id="PF00005">
    <property type="entry name" value="ABC_tran"/>
    <property type="match status" value="1"/>
</dbReference>
<proteinExistence type="inferred from homology"/>
<dbReference type="InterPro" id="IPR003593">
    <property type="entry name" value="AAA+_ATPase"/>
</dbReference>
<dbReference type="SMART" id="SM00382">
    <property type="entry name" value="AAA"/>
    <property type="match status" value="1"/>
</dbReference>